<dbReference type="PATRIC" id="fig|1280952.3.peg.1339"/>
<feature type="region of interest" description="Disordered" evidence="1">
    <location>
        <begin position="24"/>
        <end position="47"/>
    </location>
</feature>
<sequence>MKLRLATTALAAALGAGLMAHADPPHARPGDLPPGLAKQGKIPPGHAKKMWKKGEYLPVDYRTGHYFEDWRRYDLEPAPPGYRWVVVDQDAYLMEVTTGLVANAIIDLLD</sequence>
<dbReference type="Pfam" id="PF11776">
    <property type="entry name" value="RcnB"/>
    <property type="match status" value="1"/>
</dbReference>
<evidence type="ECO:0000313" key="4">
    <source>
        <dbReference type="Proteomes" id="UP000024816"/>
    </source>
</evidence>
<reference evidence="3 4" key="1">
    <citation type="journal article" date="2014" name="Antonie Van Leeuwenhoek">
        <title>Hyphomonas beringensis sp. nov. and Hyphomonas chukchiensis sp. nov., isolated from surface seawater of the Bering Sea and Chukchi Sea.</title>
        <authorList>
            <person name="Li C."/>
            <person name="Lai Q."/>
            <person name="Li G."/>
            <person name="Dong C."/>
            <person name="Wang J."/>
            <person name="Liao Y."/>
            <person name="Shao Z."/>
        </authorList>
    </citation>
    <scope>NUCLEOTIDE SEQUENCE [LARGE SCALE GENOMIC DNA]</scope>
    <source>
        <strain evidence="3 4">VP2</strain>
    </source>
</reference>
<keyword evidence="2" id="KW-0732">Signal</keyword>
<evidence type="ECO:0000313" key="3">
    <source>
        <dbReference type="EMBL" id="KCZ88974.1"/>
    </source>
</evidence>
<dbReference type="eggNOG" id="COG5455">
    <property type="taxonomic scope" value="Bacteria"/>
</dbReference>
<dbReference type="EMBL" id="ARYJ01000004">
    <property type="protein sequence ID" value="KCZ88974.1"/>
    <property type="molecule type" value="Genomic_DNA"/>
</dbReference>
<dbReference type="InterPro" id="IPR024572">
    <property type="entry name" value="RcnB"/>
</dbReference>
<gene>
    <name evidence="3" type="ORF">HJA_06752</name>
</gene>
<dbReference type="RefSeq" id="WP_051597455.1">
    <property type="nucleotide sequence ID" value="NZ_ARYJ01000004.1"/>
</dbReference>
<keyword evidence="4" id="KW-1185">Reference proteome</keyword>
<name>A0A059FED2_9PROT</name>
<dbReference type="Gene3D" id="3.10.450.160">
    <property type="entry name" value="inner membrane protein cigr"/>
    <property type="match status" value="1"/>
</dbReference>
<dbReference type="Proteomes" id="UP000024816">
    <property type="component" value="Unassembled WGS sequence"/>
</dbReference>
<evidence type="ECO:0008006" key="5">
    <source>
        <dbReference type="Google" id="ProtNLM"/>
    </source>
</evidence>
<evidence type="ECO:0000256" key="1">
    <source>
        <dbReference type="SAM" id="MobiDB-lite"/>
    </source>
</evidence>
<dbReference type="STRING" id="1280952.HJA_06752"/>
<comment type="caution">
    <text evidence="3">The sequence shown here is derived from an EMBL/GenBank/DDBJ whole genome shotgun (WGS) entry which is preliminary data.</text>
</comment>
<accession>A0A059FED2</accession>
<proteinExistence type="predicted"/>
<feature type="signal peptide" evidence="2">
    <location>
        <begin position="1"/>
        <end position="22"/>
    </location>
</feature>
<feature type="chain" id="PRO_5001572818" description="Integral membrane protein" evidence="2">
    <location>
        <begin position="23"/>
        <end position="110"/>
    </location>
</feature>
<dbReference type="AlphaFoldDB" id="A0A059FED2"/>
<evidence type="ECO:0000256" key="2">
    <source>
        <dbReference type="SAM" id="SignalP"/>
    </source>
</evidence>
<protein>
    <recommendedName>
        <fullName evidence="5">Integral membrane protein</fullName>
    </recommendedName>
</protein>
<organism evidence="3 4">
    <name type="scientific">Hyphomonas jannaschiana VP2</name>
    <dbReference type="NCBI Taxonomy" id="1280952"/>
    <lineage>
        <taxon>Bacteria</taxon>
        <taxon>Pseudomonadati</taxon>
        <taxon>Pseudomonadota</taxon>
        <taxon>Alphaproteobacteria</taxon>
        <taxon>Hyphomonadales</taxon>
        <taxon>Hyphomonadaceae</taxon>
        <taxon>Hyphomonas</taxon>
    </lineage>
</organism>
<dbReference type="OrthoDB" id="9808839at2"/>